<dbReference type="InterPro" id="IPR013785">
    <property type="entry name" value="Aldolase_TIM"/>
</dbReference>
<evidence type="ECO:0000256" key="2">
    <source>
        <dbReference type="ARBA" id="ARBA00023002"/>
    </source>
</evidence>
<dbReference type="PANTHER" id="PTHR43656">
    <property type="entry name" value="BINDING OXIDOREDUCTASE, PUTATIVE (AFU_ORTHOLOGUE AFUA_2G08260)-RELATED"/>
    <property type="match status" value="1"/>
</dbReference>
<evidence type="ECO:0000313" key="4">
    <source>
        <dbReference type="EMBL" id="KFI19290.1"/>
    </source>
</evidence>
<dbReference type="Pfam" id="PF00724">
    <property type="entry name" value="Oxidored_FMN"/>
    <property type="match status" value="1"/>
</dbReference>
<dbReference type="InterPro" id="IPR001155">
    <property type="entry name" value="OxRdtase_FMN_N"/>
</dbReference>
<gene>
    <name evidence="4" type="ORF">IB75_09560</name>
</gene>
<dbReference type="EMBL" id="JPGN01000057">
    <property type="protein sequence ID" value="KFI19290.1"/>
    <property type="molecule type" value="Genomic_DNA"/>
</dbReference>
<comment type="caution">
    <text evidence="4">The sequence shown here is derived from an EMBL/GenBank/DDBJ whole genome shotgun (WGS) entry which is preliminary data.</text>
</comment>
<dbReference type="SUPFAM" id="SSF51395">
    <property type="entry name" value="FMN-linked oxidoreductases"/>
    <property type="match status" value="1"/>
</dbReference>
<dbReference type="OrthoDB" id="8523426at2"/>
<evidence type="ECO:0000259" key="3">
    <source>
        <dbReference type="Pfam" id="PF00724"/>
    </source>
</evidence>
<evidence type="ECO:0000313" key="5">
    <source>
        <dbReference type="Proteomes" id="UP000028839"/>
    </source>
</evidence>
<dbReference type="PANTHER" id="PTHR43656:SF2">
    <property type="entry name" value="BINDING OXIDOREDUCTASE, PUTATIVE (AFU_ORTHOLOGUE AFUA_2G08260)-RELATED"/>
    <property type="match status" value="1"/>
</dbReference>
<dbReference type="AlphaFoldDB" id="A0A0E2Z6Y8"/>
<dbReference type="GO" id="GO:0010181">
    <property type="term" value="F:FMN binding"/>
    <property type="evidence" value="ECO:0007669"/>
    <property type="project" value="InterPro"/>
</dbReference>
<dbReference type="CDD" id="cd02803">
    <property type="entry name" value="OYE_like_FMN_family"/>
    <property type="match status" value="1"/>
</dbReference>
<dbReference type="GO" id="GO:0016491">
    <property type="term" value="F:oxidoreductase activity"/>
    <property type="evidence" value="ECO:0007669"/>
    <property type="project" value="UniProtKB-KW"/>
</dbReference>
<dbReference type="Gene3D" id="3.20.20.70">
    <property type="entry name" value="Aldolase class I"/>
    <property type="match status" value="1"/>
</dbReference>
<sequence>MENDIIFQPLAFKNLTVKNRLFRSSISGRWDNYNGSGTQARINWEEKFARGGVGAIISSFAPVHIRGRIMPNYAMIDGDDKIPFWRKVGEKVHEYDCKFIVQLSHSGRQRDVPGVENLMNKGLSSTGNMDTFHGLLCQAMTLGEIKQTIQHFADSARRAREAGLDGVELHASHGYLFTQFLSSGINDRKDEYGGSLENRARFLLDVIHAIRKEVGDDYHLQVKINIVDENNALYPWEKWGNKPEEYVQICKWVEEAGTDGLHVSAGSLFPHPLVPPGGFPLDETNWWYGSMASSGVRGYMNYTVFHFKILRPLFLWLWNRTKKKYPIEGVSAELCKQVKDSVTIPVLNTGGYQDGKLIRKVISEGYCDGVAIARPLIANNDLPKVLEEGKDLPEKPCSFCNRCLLNAPANPLGCYDVRRYGNDHDAMIREVMTVYDPPPFH</sequence>
<feature type="domain" description="NADH:flavin oxidoreductase/NADH oxidase N-terminal" evidence="3">
    <location>
        <begin position="6"/>
        <end position="228"/>
    </location>
</feature>
<keyword evidence="1" id="KW-0285">Flavoprotein</keyword>
<reference evidence="4 5" key="1">
    <citation type="submission" date="2014-07" db="EMBL/GenBank/DDBJ databases">
        <title>Comparative analysis of Nitrosococcus oceani genome inventories of strains from Pacific and Atlantic gyres.</title>
        <authorList>
            <person name="Lim C.K."/>
            <person name="Wang L."/>
            <person name="Sayavedra-Soto L.A."/>
            <person name="Klotz M.G."/>
        </authorList>
    </citation>
    <scope>NUCLEOTIDE SEQUENCE [LARGE SCALE GENOMIC DNA]</scope>
    <source>
        <strain evidence="4 5">C-27</strain>
    </source>
</reference>
<name>A0A0E2Z6Y8_9GAMM</name>
<dbReference type="HOGENOM" id="CLU_012153_2_3_6"/>
<protein>
    <submittedName>
        <fullName evidence="4">FMN reductase</fullName>
    </submittedName>
</protein>
<accession>A0A0E2Z6Y8</accession>
<keyword evidence="2" id="KW-0560">Oxidoreductase</keyword>
<evidence type="ECO:0000256" key="1">
    <source>
        <dbReference type="ARBA" id="ARBA00022630"/>
    </source>
</evidence>
<organism evidence="4 5">
    <name type="scientific">Nitrosococcus oceani C-27</name>
    <dbReference type="NCBI Taxonomy" id="314279"/>
    <lineage>
        <taxon>Bacteria</taxon>
        <taxon>Pseudomonadati</taxon>
        <taxon>Pseudomonadota</taxon>
        <taxon>Gammaproteobacteria</taxon>
        <taxon>Chromatiales</taxon>
        <taxon>Chromatiaceae</taxon>
        <taxon>Nitrosococcus</taxon>
    </lineage>
</organism>
<dbReference type="InterPro" id="IPR051799">
    <property type="entry name" value="NADH_flavin_oxidoreductase"/>
</dbReference>
<proteinExistence type="predicted"/>
<dbReference type="Proteomes" id="UP000028839">
    <property type="component" value="Unassembled WGS sequence"/>
</dbReference>